<dbReference type="InterPro" id="IPR000477">
    <property type="entry name" value="RT_dom"/>
</dbReference>
<dbReference type="OrthoDB" id="442848at2759"/>
<dbReference type="Proteomes" id="UP000007800">
    <property type="component" value="Unassembled WGS sequence"/>
</dbReference>
<dbReference type="PROSITE" id="PS50878">
    <property type="entry name" value="RT_POL"/>
    <property type="match status" value="1"/>
</dbReference>
<dbReference type="InterPro" id="IPR043502">
    <property type="entry name" value="DNA/RNA_pol_sf"/>
</dbReference>
<dbReference type="Pfam" id="PF00078">
    <property type="entry name" value="RVT_1"/>
    <property type="match status" value="1"/>
</dbReference>
<protein>
    <recommendedName>
        <fullName evidence="1">Reverse transcriptase domain-containing protein</fullName>
    </recommendedName>
</protein>
<keyword evidence="3" id="KW-1185">Reference proteome</keyword>
<dbReference type="PANTHER" id="PTHR19446">
    <property type="entry name" value="REVERSE TRANSCRIPTASES"/>
    <property type="match status" value="1"/>
</dbReference>
<evidence type="ECO:0000313" key="2">
    <source>
        <dbReference type="EMBL" id="EER07484.1"/>
    </source>
</evidence>
<organism evidence="3">
    <name type="scientific">Perkinsus marinus (strain ATCC 50983 / TXsc)</name>
    <dbReference type="NCBI Taxonomy" id="423536"/>
    <lineage>
        <taxon>Eukaryota</taxon>
        <taxon>Sar</taxon>
        <taxon>Alveolata</taxon>
        <taxon>Perkinsozoa</taxon>
        <taxon>Perkinsea</taxon>
        <taxon>Perkinsida</taxon>
        <taxon>Perkinsidae</taxon>
        <taxon>Perkinsus</taxon>
    </lineage>
</organism>
<dbReference type="GeneID" id="9041457"/>
<accession>C5L7M2</accession>
<dbReference type="AlphaFoldDB" id="C5L7M2"/>
<sequence length="410" mass="45557">MRRAKRAYFNAIKQAKVNHLEMEFSKMDEVGVHRRFKTRTPTVAAYNKAEILDHFFGLRERPPPLGHEEKDYSAADCDRNWKALGGPLANEELETAIRSLKTRKACGHDGIFYEHVKYACQNVPWFSDAVKGVFNSILRLTHYPTVFKRADLCMLYKANGRLGPKAWRPVALTSCLGKFFELLLKRRLLTALGPPPDYVHGFVPHRSTITAVESIIRHQQQQPEEARTITVTFDVAAAFDRIGHAHIVAEITAITGISQWGDLVQSYLHGGDVHLDGLTTYRATGIPQGGVLSPVCFSASTWRVGRRITDLSGPFSIKVAIYADDFCVRIVALGVIGLSAGVRQSLGTLSAWSTEAELAIDREKTEALADSDATADLLKEELAGTDAQFISESIKRSIRWLGLSPGLRLR</sequence>
<evidence type="ECO:0000313" key="3">
    <source>
        <dbReference type="Proteomes" id="UP000007800"/>
    </source>
</evidence>
<evidence type="ECO:0000259" key="1">
    <source>
        <dbReference type="PROSITE" id="PS50878"/>
    </source>
</evidence>
<dbReference type="InParanoid" id="C5L7M2"/>
<proteinExistence type="predicted"/>
<dbReference type="OMA" id="CQQICKP"/>
<dbReference type="SUPFAM" id="SSF56672">
    <property type="entry name" value="DNA/RNA polymerases"/>
    <property type="match status" value="1"/>
</dbReference>
<dbReference type="RefSeq" id="XP_002775668.1">
    <property type="nucleotide sequence ID" value="XM_002775622.1"/>
</dbReference>
<dbReference type="EMBL" id="GG679899">
    <property type="protein sequence ID" value="EER07484.1"/>
    <property type="molecule type" value="Genomic_DNA"/>
</dbReference>
<gene>
    <name evidence="2" type="ORF">Pmar_PMAR020648</name>
</gene>
<reference evidence="2 3" key="1">
    <citation type="submission" date="2008-07" db="EMBL/GenBank/DDBJ databases">
        <authorList>
            <person name="El-Sayed N."/>
            <person name="Caler E."/>
            <person name="Inman J."/>
            <person name="Amedeo P."/>
            <person name="Hass B."/>
            <person name="Wortman J."/>
        </authorList>
    </citation>
    <scope>NUCLEOTIDE SEQUENCE [LARGE SCALE GENOMIC DNA]</scope>
    <source>
        <strain evidence="3">ATCC 50983 / TXsc</strain>
    </source>
</reference>
<feature type="domain" description="Reverse transcriptase" evidence="1">
    <location>
        <begin position="136"/>
        <end position="405"/>
    </location>
</feature>
<name>C5L7M2_PERM5</name>